<gene>
    <name evidence="2" type="ORF">Pla144_38800</name>
</gene>
<protein>
    <recommendedName>
        <fullName evidence="4">Peptidase MA-like domain-containing protein</fullName>
    </recommendedName>
</protein>
<evidence type="ECO:0000313" key="2">
    <source>
        <dbReference type="EMBL" id="TWU23705.1"/>
    </source>
</evidence>
<dbReference type="PROSITE" id="PS51257">
    <property type="entry name" value="PROKAR_LIPOPROTEIN"/>
    <property type="match status" value="1"/>
</dbReference>
<dbReference type="RefSeq" id="WP_146452191.1">
    <property type="nucleotide sequence ID" value="NZ_SJPS01000006.1"/>
</dbReference>
<reference evidence="2 3" key="1">
    <citation type="submission" date="2019-02" db="EMBL/GenBank/DDBJ databases">
        <title>Deep-cultivation of Planctomycetes and their phenomic and genomic characterization uncovers novel biology.</title>
        <authorList>
            <person name="Wiegand S."/>
            <person name="Jogler M."/>
            <person name="Boedeker C."/>
            <person name="Pinto D."/>
            <person name="Vollmers J."/>
            <person name="Rivas-Marin E."/>
            <person name="Kohn T."/>
            <person name="Peeters S.H."/>
            <person name="Heuer A."/>
            <person name="Rast P."/>
            <person name="Oberbeckmann S."/>
            <person name="Bunk B."/>
            <person name="Jeske O."/>
            <person name="Meyerdierks A."/>
            <person name="Storesund J.E."/>
            <person name="Kallscheuer N."/>
            <person name="Luecker S."/>
            <person name="Lage O.M."/>
            <person name="Pohl T."/>
            <person name="Merkel B.J."/>
            <person name="Hornburger P."/>
            <person name="Mueller R.-W."/>
            <person name="Bruemmer F."/>
            <person name="Labrenz M."/>
            <person name="Spormann A.M."/>
            <person name="Op Den Camp H."/>
            <person name="Overmann J."/>
            <person name="Amann R."/>
            <person name="Jetten M.S.M."/>
            <person name="Mascher T."/>
            <person name="Medema M.H."/>
            <person name="Devos D.P."/>
            <person name="Kaster A.-K."/>
            <person name="Ovreas L."/>
            <person name="Rohde M."/>
            <person name="Galperin M.Y."/>
            <person name="Jogler C."/>
        </authorList>
    </citation>
    <scope>NUCLEOTIDE SEQUENCE [LARGE SCALE GENOMIC DNA]</scope>
    <source>
        <strain evidence="2 3">Pla144</strain>
    </source>
</reference>
<evidence type="ECO:0000313" key="3">
    <source>
        <dbReference type="Proteomes" id="UP000318437"/>
    </source>
</evidence>
<evidence type="ECO:0008006" key="4">
    <source>
        <dbReference type="Google" id="ProtNLM"/>
    </source>
</evidence>
<sequence>MEARSHGAIWSAALVVACFIQTSLFGAAGYRTANFTVDAPTPQLAREIGDAAEQFRRQLAVEWLGQELPNWPQPCPIKAQVSPDLGAGGATSFVFDGGNVFGWRMNIQGSRERVLDSVLPHEITHTIFASHFRQPLPRWADEGACTTVEHHSEIAKQERMLIDFLQHNRGIAFDRMFAMTEYPQDVLPLYAQGHSLAKFLIYQRGKREFLAFIADGLQDGNWPRALHKHYEYRNLVVLQSTWLDWVKQGRPPLELASIVQPTMNTAIVRGQDPAASRNGTAEPSSSLHTNPWASTAQASPGTPEAKSESTPQDWPVQQGEVASVNQSPATEPSIYEALSRGALRR</sequence>
<keyword evidence="3" id="KW-1185">Reference proteome</keyword>
<dbReference type="OrthoDB" id="260154at2"/>
<feature type="compositionally biased region" description="Polar residues" evidence="1">
    <location>
        <begin position="277"/>
        <end position="300"/>
    </location>
</feature>
<feature type="region of interest" description="Disordered" evidence="1">
    <location>
        <begin position="272"/>
        <end position="345"/>
    </location>
</feature>
<organism evidence="2 3">
    <name type="scientific">Bythopirellula polymerisocia</name>
    <dbReference type="NCBI Taxonomy" id="2528003"/>
    <lineage>
        <taxon>Bacteria</taxon>
        <taxon>Pseudomonadati</taxon>
        <taxon>Planctomycetota</taxon>
        <taxon>Planctomycetia</taxon>
        <taxon>Pirellulales</taxon>
        <taxon>Lacipirellulaceae</taxon>
        <taxon>Bythopirellula</taxon>
    </lineage>
</organism>
<name>A0A5C6CI11_9BACT</name>
<dbReference type="Proteomes" id="UP000318437">
    <property type="component" value="Unassembled WGS sequence"/>
</dbReference>
<dbReference type="AlphaFoldDB" id="A0A5C6CI11"/>
<evidence type="ECO:0000256" key="1">
    <source>
        <dbReference type="SAM" id="MobiDB-lite"/>
    </source>
</evidence>
<accession>A0A5C6CI11</accession>
<comment type="caution">
    <text evidence="2">The sequence shown here is derived from an EMBL/GenBank/DDBJ whole genome shotgun (WGS) entry which is preliminary data.</text>
</comment>
<dbReference type="EMBL" id="SJPS01000006">
    <property type="protein sequence ID" value="TWU23705.1"/>
    <property type="molecule type" value="Genomic_DNA"/>
</dbReference>
<proteinExistence type="predicted"/>